<dbReference type="InterPro" id="IPR010982">
    <property type="entry name" value="Lambda_DNA-bd_dom_sf"/>
</dbReference>
<dbReference type="InterPro" id="IPR001387">
    <property type="entry name" value="Cro/C1-type_HTH"/>
</dbReference>
<comment type="caution">
    <text evidence="2">The sequence shown here is derived from an EMBL/GenBank/DDBJ whole genome shotgun (WGS) entry which is preliminary data.</text>
</comment>
<sequence>MILFIKEYRLNKDITLRNLATLANCSHNYLSELENNKKRNPSLDVMNRLGRTLKICPIRLFGGCYGGYCNSKCYYYKSYYTLYFILIFMTS</sequence>
<dbReference type="SMART" id="SM00530">
    <property type="entry name" value="HTH_XRE"/>
    <property type="match status" value="1"/>
</dbReference>
<feature type="domain" description="HTH cro/C1-type" evidence="1">
    <location>
        <begin position="5"/>
        <end position="61"/>
    </location>
</feature>
<name>A0ABW8SRM9_9CLOT</name>
<dbReference type="SUPFAM" id="SSF47413">
    <property type="entry name" value="lambda repressor-like DNA-binding domains"/>
    <property type="match status" value="1"/>
</dbReference>
<protein>
    <submittedName>
        <fullName evidence="2">Helix-turn-helix domain-containing protein</fullName>
    </submittedName>
</protein>
<dbReference type="CDD" id="cd00093">
    <property type="entry name" value="HTH_XRE"/>
    <property type="match status" value="1"/>
</dbReference>
<keyword evidence="3" id="KW-1185">Reference proteome</keyword>
<dbReference type="Pfam" id="PF01381">
    <property type="entry name" value="HTH_3"/>
    <property type="match status" value="1"/>
</dbReference>
<proteinExistence type="predicted"/>
<reference evidence="2 3" key="1">
    <citation type="submission" date="2024-11" db="EMBL/GenBank/DDBJ databases">
        <authorList>
            <person name="Heng Y.C."/>
            <person name="Lim A.C.H."/>
            <person name="Lee J.K.Y."/>
            <person name="Kittelmann S."/>
        </authorList>
    </citation>
    <scope>NUCLEOTIDE SEQUENCE [LARGE SCALE GENOMIC DNA]</scope>
    <source>
        <strain evidence="2 3">WILCCON 0269</strain>
    </source>
</reference>
<accession>A0ABW8SRM9</accession>
<dbReference type="Gene3D" id="1.10.260.40">
    <property type="entry name" value="lambda repressor-like DNA-binding domains"/>
    <property type="match status" value="1"/>
</dbReference>
<evidence type="ECO:0000313" key="3">
    <source>
        <dbReference type="Proteomes" id="UP001623660"/>
    </source>
</evidence>
<dbReference type="PROSITE" id="PS50943">
    <property type="entry name" value="HTH_CROC1"/>
    <property type="match status" value="1"/>
</dbReference>
<dbReference type="Proteomes" id="UP001623660">
    <property type="component" value="Unassembled WGS sequence"/>
</dbReference>
<evidence type="ECO:0000259" key="1">
    <source>
        <dbReference type="PROSITE" id="PS50943"/>
    </source>
</evidence>
<evidence type="ECO:0000313" key="2">
    <source>
        <dbReference type="EMBL" id="MFL0198461.1"/>
    </source>
</evidence>
<dbReference type="EMBL" id="JBJHZX010000061">
    <property type="protein sequence ID" value="MFL0198461.1"/>
    <property type="molecule type" value="Genomic_DNA"/>
</dbReference>
<gene>
    <name evidence="2" type="ORF">ACJDU8_23285</name>
</gene>
<organism evidence="2 3">
    <name type="scientific">Candidatus Clostridium eludens</name>
    <dbReference type="NCBI Taxonomy" id="3381663"/>
    <lineage>
        <taxon>Bacteria</taxon>
        <taxon>Bacillati</taxon>
        <taxon>Bacillota</taxon>
        <taxon>Clostridia</taxon>
        <taxon>Eubacteriales</taxon>
        <taxon>Clostridiaceae</taxon>
        <taxon>Clostridium</taxon>
    </lineage>
</organism>
<dbReference type="RefSeq" id="WP_406794569.1">
    <property type="nucleotide sequence ID" value="NZ_JBJHZX010000061.1"/>
</dbReference>